<dbReference type="GO" id="GO:0007165">
    <property type="term" value="P:signal transduction"/>
    <property type="evidence" value="ECO:0007669"/>
    <property type="project" value="UniProtKB-KW"/>
</dbReference>
<evidence type="ECO:0000256" key="2">
    <source>
        <dbReference type="ARBA" id="ARBA00029447"/>
    </source>
</evidence>
<feature type="domain" description="HAMP" evidence="6">
    <location>
        <begin position="214"/>
        <end position="267"/>
    </location>
</feature>
<dbReference type="Proteomes" id="UP000543804">
    <property type="component" value="Unassembled WGS sequence"/>
</dbReference>
<gene>
    <name evidence="7" type="ORF">HF878_05685</name>
</gene>
<accession>A0A848B477</accession>
<dbReference type="RefSeq" id="WP_170077463.1">
    <property type="nucleotide sequence ID" value="NZ_JABAFA010000015.1"/>
</dbReference>
<dbReference type="PANTHER" id="PTHR32089:SF112">
    <property type="entry name" value="LYSOZYME-LIKE PROTEIN-RELATED"/>
    <property type="match status" value="1"/>
</dbReference>
<sequence>MGWINDIKVSFKILILAVIAAVALLSVGYTGYSMLDQANYRMSKMYNQKLKSMQSVDEMKYLMRDMQTHELNLADSADAEAQQKNVKTIEDINSRFHNLMDGYTENAKGLEGVPERIEAANKAWGDLYQTGKQIESLVREGKNDEARALYLKEGQANSSAVGTPIKELQKMIADDAEEVYQRNLTKAGEATRNMLIEGIVAMIVLVGAAMWISREITGPLHAMQKTCENLKNGDFRLVERTVTRGDEFGAMATTIAEMQVGLNQLMHDTNDSASQIAAASEELSASSEQSAQASTQVAESVQRAADAVQAQEGEVEKGTQAVTEANDSVGKMHHQAERVAAHAQEAYERADKGSEAVAGSVARIKSVETTVQQSAQIVDKLGKSSQEIGTIVETIGSIAEQTNLLALNAAIEAARAGEHGRGFSVVADEVRKLAEESAQAAQKIADLIAAIQKDTGAAVASMQDGSQAVAEGAASVENLKQAFEEIRVFVDGVSKEANAMATEIKKVNDETNNIAGQMQQIDAQGTTVSSEMENVSAATEEQSASAGEIATASESLSKLAQGLTNSLQKFQY</sequence>
<feature type="transmembrane region" description="Helical" evidence="4">
    <location>
        <begin position="194"/>
        <end position="213"/>
    </location>
</feature>
<comment type="similarity">
    <text evidence="2">Belongs to the methyl-accepting chemotaxis (MCP) protein family.</text>
</comment>
<dbReference type="Pfam" id="PF00672">
    <property type="entry name" value="HAMP"/>
    <property type="match status" value="1"/>
</dbReference>
<dbReference type="InterPro" id="IPR003660">
    <property type="entry name" value="HAMP_dom"/>
</dbReference>
<dbReference type="EMBL" id="JABAFA010000015">
    <property type="protein sequence ID" value="NMD98970.1"/>
    <property type="molecule type" value="Genomic_DNA"/>
</dbReference>
<evidence type="ECO:0000313" key="8">
    <source>
        <dbReference type="Proteomes" id="UP000543804"/>
    </source>
</evidence>
<keyword evidence="1 3" id="KW-0807">Transducer</keyword>
<evidence type="ECO:0000256" key="4">
    <source>
        <dbReference type="SAM" id="Phobius"/>
    </source>
</evidence>
<dbReference type="SMART" id="SM00283">
    <property type="entry name" value="MA"/>
    <property type="match status" value="1"/>
</dbReference>
<dbReference type="GO" id="GO:0006935">
    <property type="term" value="P:chemotaxis"/>
    <property type="evidence" value="ECO:0007669"/>
    <property type="project" value="InterPro"/>
</dbReference>
<keyword evidence="8" id="KW-1185">Reference proteome</keyword>
<name>A0A848B477_9FIRM</name>
<evidence type="ECO:0000256" key="1">
    <source>
        <dbReference type="ARBA" id="ARBA00023224"/>
    </source>
</evidence>
<keyword evidence="4" id="KW-0812">Transmembrane</keyword>
<evidence type="ECO:0000313" key="7">
    <source>
        <dbReference type="EMBL" id="NMD98970.1"/>
    </source>
</evidence>
<evidence type="ECO:0000259" key="6">
    <source>
        <dbReference type="PROSITE" id="PS50885"/>
    </source>
</evidence>
<organism evidence="7 8">
    <name type="scientific">Selenomonas bovis</name>
    <dbReference type="NCBI Taxonomy" id="416586"/>
    <lineage>
        <taxon>Bacteria</taxon>
        <taxon>Bacillati</taxon>
        <taxon>Bacillota</taxon>
        <taxon>Negativicutes</taxon>
        <taxon>Selenomonadales</taxon>
        <taxon>Selenomonadaceae</taxon>
        <taxon>Selenomonas</taxon>
    </lineage>
</organism>
<dbReference type="CDD" id="cd11386">
    <property type="entry name" value="MCP_signal"/>
    <property type="match status" value="1"/>
</dbReference>
<dbReference type="InterPro" id="IPR004090">
    <property type="entry name" value="Chemotax_Me-accpt_rcpt"/>
</dbReference>
<protein>
    <submittedName>
        <fullName evidence="7">HAMP domain-containing protein</fullName>
    </submittedName>
</protein>
<dbReference type="AlphaFoldDB" id="A0A848B477"/>
<keyword evidence="4" id="KW-0472">Membrane</keyword>
<reference evidence="7 8" key="1">
    <citation type="submission" date="2020-04" db="EMBL/GenBank/DDBJ databases">
        <authorList>
            <person name="Hitch T.C.A."/>
            <person name="Wylensek D."/>
            <person name="Clavel T."/>
        </authorList>
    </citation>
    <scope>NUCLEOTIDE SEQUENCE [LARGE SCALE GENOMIC DNA]</scope>
    <source>
        <strain evidence="7 8">PG-130-P53-12</strain>
    </source>
</reference>
<comment type="caution">
    <text evidence="7">The sequence shown here is derived from an EMBL/GenBank/DDBJ whole genome shotgun (WGS) entry which is preliminary data.</text>
</comment>
<dbReference type="PROSITE" id="PS50885">
    <property type="entry name" value="HAMP"/>
    <property type="match status" value="1"/>
</dbReference>
<dbReference type="PRINTS" id="PR00260">
    <property type="entry name" value="CHEMTRNSDUCR"/>
</dbReference>
<dbReference type="Pfam" id="PF00015">
    <property type="entry name" value="MCPsignal"/>
    <property type="match status" value="1"/>
</dbReference>
<feature type="domain" description="Methyl-accepting transducer" evidence="5">
    <location>
        <begin position="286"/>
        <end position="557"/>
    </location>
</feature>
<dbReference type="Gene3D" id="6.10.340.10">
    <property type="match status" value="1"/>
</dbReference>
<proteinExistence type="inferred from homology"/>
<dbReference type="GO" id="GO:0004888">
    <property type="term" value="F:transmembrane signaling receptor activity"/>
    <property type="evidence" value="ECO:0007669"/>
    <property type="project" value="InterPro"/>
</dbReference>
<evidence type="ECO:0000256" key="3">
    <source>
        <dbReference type="PROSITE-ProRule" id="PRU00284"/>
    </source>
</evidence>
<dbReference type="InterPro" id="IPR004089">
    <property type="entry name" value="MCPsignal_dom"/>
</dbReference>
<keyword evidence="4" id="KW-1133">Transmembrane helix</keyword>
<dbReference type="Pfam" id="PF12729">
    <property type="entry name" value="4HB_MCP_1"/>
    <property type="match status" value="1"/>
</dbReference>
<feature type="transmembrane region" description="Helical" evidence="4">
    <location>
        <begin position="13"/>
        <end position="35"/>
    </location>
</feature>
<dbReference type="GO" id="GO:0016020">
    <property type="term" value="C:membrane"/>
    <property type="evidence" value="ECO:0007669"/>
    <property type="project" value="InterPro"/>
</dbReference>
<dbReference type="PANTHER" id="PTHR32089">
    <property type="entry name" value="METHYL-ACCEPTING CHEMOTAXIS PROTEIN MCPB"/>
    <property type="match status" value="1"/>
</dbReference>
<evidence type="ECO:0000259" key="5">
    <source>
        <dbReference type="PROSITE" id="PS50111"/>
    </source>
</evidence>
<dbReference type="PROSITE" id="PS50111">
    <property type="entry name" value="CHEMOTAXIS_TRANSDUC_2"/>
    <property type="match status" value="1"/>
</dbReference>
<dbReference type="Gene3D" id="1.10.287.950">
    <property type="entry name" value="Methyl-accepting chemotaxis protein"/>
    <property type="match status" value="1"/>
</dbReference>
<dbReference type="InterPro" id="IPR024478">
    <property type="entry name" value="HlyB_4HB_MCP"/>
</dbReference>
<dbReference type="SUPFAM" id="SSF58104">
    <property type="entry name" value="Methyl-accepting chemotaxis protein (MCP) signaling domain"/>
    <property type="match status" value="1"/>
</dbReference>